<keyword evidence="1" id="KW-0812">Transmembrane</keyword>
<dbReference type="GeneID" id="37019821"/>
<evidence type="ECO:0000313" key="3">
    <source>
        <dbReference type="EMBL" id="PWN36610.1"/>
    </source>
</evidence>
<feature type="chain" id="PRO_5016305161" evidence="2">
    <location>
        <begin position="22"/>
        <end position="181"/>
    </location>
</feature>
<feature type="transmembrane region" description="Helical" evidence="1">
    <location>
        <begin position="163"/>
        <end position="180"/>
    </location>
</feature>
<dbReference type="OrthoDB" id="2556728at2759"/>
<evidence type="ECO:0000313" key="4">
    <source>
        <dbReference type="Proteomes" id="UP000245771"/>
    </source>
</evidence>
<feature type="signal peptide" evidence="2">
    <location>
        <begin position="1"/>
        <end position="21"/>
    </location>
</feature>
<proteinExistence type="predicted"/>
<keyword evidence="1" id="KW-0472">Membrane</keyword>
<evidence type="ECO:0000256" key="2">
    <source>
        <dbReference type="SAM" id="SignalP"/>
    </source>
</evidence>
<keyword evidence="4" id="KW-1185">Reference proteome</keyword>
<accession>A0A316VGI0</accession>
<keyword evidence="1" id="KW-1133">Transmembrane helix</keyword>
<evidence type="ECO:0000256" key="1">
    <source>
        <dbReference type="SAM" id="Phobius"/>
    </source>
</evidence>
<protein>
    <submittedName>
        <fullName evidence="3">Uncharacterized protein</fullName>
    </submittedName>
</protein>
<reference evidence="3 4" key="1">
    <citation type="journal article" date="2018" name="Mol. Biol. Evol.">
        <title>Broad Genomic Sampling Reveals a Smut Pathogenic Ancestry of the Fungal Clade Ustilaginomycotina.</title>
        <authorList>
            <person name="Kijpornyongpan T."/>
            <person name="Mondo S.J."/>
            <person name="Barry K."/>
            <person name="Sandor L."/>
            <person name="Lee J."/>
            <person name="Lipzen A."/>
            <person name="Pangilinan J."/>
            <person name="LaButti K."/>
            <person name="Hainaut M."/>
            <person name="Henrissat B."/>
            <person name="Grigoriev I.V."/>
            <person name="Spatafora J.W."/>
            <person name="Aime M.C."/>
        </authorList>
    </citation>
    <scope>NUCLEOTIDE SEQUENCE [LARGE SCALE GENOMIC DNA]</scope>
    <source>
        <strain evidence="3 4">MCA 3882</strain>
    </source>
</reference>
<sequence length="181" mass="18723">MTRTTYLFALTLLLLISLARSEGERRAFVTPKLVEYPASQTSVSSTAFNPNIHNPGGTTNSAGTFDVQSLARSSSFTGAGAIPVTTSFVVSEASFAPSASVVTPGYFTQTSTYSPAQQNGAQSSATKSSVSLLSSNATVQAVSSDRNGAFALHTLSPSVSNSLATYLITFSAIVFAAVFAL</sequence>
<organism evidence="3 4">
    <name type="scientific">Meira miltonrushii</name>
    <dbReference type="NCBI Taxonomy" id="1280837"/>
    <lineage>
        <taxon>Eukaryota</taxon>
        <taxon>Fungi</taxon>
        <taxon>Dikarya</taxon>
        <taxon>Basidiomycota</taxon>
        <taxon>Ustilaginomycotina</taxon>
        <taxon>Exobasidiomycetes</taxon>
        <taxon>Exobasidiales</taxon>
        <taxon>Brachybasidiaceae</taxon>
        <taxon>Meira</taxon>
    </lineage>
</organism>
<name>A0A316VGI0_9BASI</name>
<dbReference type="Proteomes" id="UP000245771">
    <property type="component" value="Unassembled WGS sequence"/>
</dbReference>
<dbReference type="EMBL" id="KZ819602">
    <property type="protein sequence ID" value="PWN36610.1"/>
    <property type="molecule type" value="Genomic_DNA"/>
</dbReference>
<dbReference type="RefSeq" id="XP_025356912.1">
    <property type="nucleotide sequence ID" value="XM_025498040.1"/>
</dbReference>
<dbReference type="InParanoid" id="A0A316VGI0"/>
<dbReference type="AlphaFoldDB" id="A0A316VGI0"/>
<keyword evidence="2" id="KW-0732">Signal</keyword>
<gene>
    <name evidence="3" type="ORF">FA14DRAFT_159074</name>
</gene>